<feature type="region of interest" description="Disordered" evidence="1">
    <location>
        <begin position="144"/>
        <end position="175"/>
    </location>
</feature>
<sequence length="175" mass="19538">MLENDSADQNQPFVFKSTIGTFLQSVAYFFMTISLGVAFVAPQKNDLLIIFLASALLIHTILAANSRLLASIFAFVTIGMVMFEFFVFFYLMFTTEVFDGMTMEFPISLFCVLCIFTFVTTTQIFCSAALLKLSLSPVSKKKPRSHVEKESDKSTVTQCTHTPPTCSSFSSYETV</sequence>
<keyword evidence="4" id="KW-1185">Reference proteome</keyword>
<evidence type="ECO:0000256" key="1">
    <source>
        <dbReference type="SAM" id="MobiDB-lite"/>
    </source>
</evidence>
<evidence type="ECO:0000313" key="3">
    <source>
        <dbReference type="EMBL" id="UMM14888.1"/>
    </source>
</evidence>
<reference evidence="3 4" key="1">
    <citation type="submission" date="2022-04" db="EMBL/GenBank/DDBJ databases">
        <title>Chromosome-level reference genomes for two strains of Caenorhabditis briggsae: an improved platform for comparative genomics.</title>
        <authorList>
            <person name="Stevens L."/>
            <person name="Andersen E."/>
        </authorList>
    </citation>
    <scope>NUCLEOTIDE SEQUENCE [LARGE SCALE GENOMIC DNA]</scope>
    <source>
        <strain evidence="3">VX34</strain>
        <tissue evidence="3">Whole-organism</tissue>
    </source>
</reference>
<feature type="transmembrane region" description="Helical" evidence="2">
    <location>
        <begin position="72"/>
        <end position="93"/>
    </location>
</feature>
<evidence type="ECO:0000256" key="2">
    <source>
        <dbReference type="SAM" id="Phobius"/>
    </source>
</evidence>
<name>A0AAE9E4B1_CAEBR</name>
<feature type="compositionally biased region" description="Polar residues" evidence="1">
    <location>
        <begin position="154"/>
        <end position="175"/>
    </location>
</feature>
<evidence type="ECO:0008006" key="5">
    <source>
        <dbReference type="Google" id="ProtNLM"/>
    </source>
</evidence>
<dbReference type="Proteomes" id="UP000829354">
    <property type="component" value="Chromosome I"/>
</dbReference>
<protein>
    <recommendedName>
        <fullName evidence="5">Transmembrane protein</fullName>
    </recommendedName>
</protein>
<feature type="transmembrane region" description="Helical" evidence="2">
    <location>
        <begin position="47"/>
        <end position="65"/>
    </location>
</feature>
<keyword evidence="2" id="KW-1133">Transmembrane helix</keyword>
<keyword evidence="2" id="KW-0472">Membrane</keyword>
<dbReference type="AlphaFoldDB" id="A0AAE9E4B1"/>
<organism evidence="3 4">
    <name type="scientific">Caenorhabditis briggsae</name>
    <dbReference type="NCBI Taxonomy" id="6238"/>
    <lineage>
        <taxon>Eukaryota</taxon>
        <taxon>Metazoa</taxon>
        <taxon>Ecdysozoa</taxon>
        <taxon>Nematoda</taxon>
        <taxon>Chromadorea</taxon>
        <taxon>Rhabditida</taxon>
        <taxon>Rhabditina</taxon>
        <taxon>Rhabditomorpha</taxon>
        <taxon>Rhabditoidea</taxon>
        <taxon>Rhabditidae</taxon>
        <taxon>Peloderinae</taxon>
        <taxon>Caenorhabditis</taxon>
    </lineage>
</organism>
<proteinExistence type="predicted"/>
<feature type="transmembrane region" description="Helical" evidence="2">
    <location>
        <begin position="105"/>
        <end position="131"/>
    </location>
</feature>
<accession>A0AAE9E4B1</accession>
<dbReference type="EMBL" id="CP092620">
    <property type="protein sequence ID" value="UMM14888.1"/>
    <property type="molecule type" value="Genomic_DNA"/>
</dbReference>
<feature type="transmembrane region" description="Helical" evidence="2">
    <location>
        <begin position="21"/>
        <end position="41"/>
    </location>
</feature>
<keyword evidence="2" id="KW-0812">Transmembrane</keyword>
<gene>
    <name evidence="3" type="ORF">L5515_002529</name>
</gene>
<evidence type="ECO:0000313" key="4">
    <source>
        <dbReference type="Proteomes" id="UP000829354"/>
    </source>
</evidence>